<dbReference type="KEGG" id="tpol:Mal48_30910"/>
<dbReference type="PROSITE" id="PS50893">
    <property type="entry name" value="ABC_TRANSPORTER_2"/>
    <property type="match status" value="2"/>
</dbReference>
<dbReference type="AlphaFoldDB" id="A0A517QQC8"/>
<keyword evidence="7 11" id="KW-0067">ATP-binding</keyword>
<keyword evidence="2" id="KW-0813">Transport</keyword>
<evidence type="ECO:0000313" key="12">
    <source>
        <dbReference type="Proteomes" id="UP000315724"/>
    </source>
</evidence>
<evidence type="ECO:0000256" key="7">
    <source>
        <dbReference type="ARBA" id="ARBA00022840"/>
    </source>
</evidence>
<evidence type="ECO:0000256" key="1">
    <source>
        <dbReference type="ARBA" id="ARBA00004202"/>
    </source>
</evidence>
<keyword evidence="3" id="KW-1003">Cell membrane</keyword>
<dbReference type="Proteomes" id="UP000315724">
    <property type="component" value="Chromosome"/>
</dbReference>
<dbReference type="EC" id="3.6.3.17" evidence="11"/>
<dbReference type="Gene3D" id="3.40.50.300">
    <property type="entry name" value="P-loop containing nucleotide triphosphate hydrolases"/>
    <property type="match status" value="2"/>
</dbReference>
<dbReference type="EMBL" id="CP036267">
    <property type="protein sequence ID" value="QDT33835.1"/>
    <property type="molecule type" value="Genomic_DNA"/>
</dbReference>
<dbReference type="InterPro" id="IPR003439">
    <property type="entry name" value="ABC_transporter-like_ATP-bd"/>
</dbReference>
<gene>
    <name evidence="11" type="primary">rbsA_2</name>
    <name evidence="11" type="ORF">Mal48_30910</name>
</gene>
<dbReference type="InterPro" id="IPR050107">
    <property type="entry name" value="ABC_carbohydrate_import_ATPase"/>
</dbReference>
<dbReference type="PANTHER" id="PTHR43790:SF3">
    <property type="entry name" value="D-ALLOSE IMPORT ATP-BINDING PROTEIN ALSA-RELATED"/>
    <property type="match status" value="1"/>
</dbReference>
<name>A0A517QQC8_9PLAN</name>
<dbReference type="InterPro" id="IPR003593">
    <property type="entry name" value="AAA+_ATPase"/>
</dbReference>
<dbReference type="SMART" id="SM00382">
    <property type="entry name" value="AAA"/>
    <property type="match status" value="2"/>
</dbReference>
<protein>
    <submittedName>
        <fullName evidence="11">Ribose import ATP-binding protein RbsA</fullName>
        <ecNumber evidence="11">3.6.3.17</ecNumber>
    </submittedName>
</protein>
<keyword evidence="8" id="KW-1278">Translocase</keyword>
<keyword evidence="12" id="KW-1185">Reference proteome</keyword>
<dbReference type="SUPFAM" id="SSF52540">
    <property type="entry name" value="P-loop containing nucleoside triphosphate hydrolases"/>
    <property type="match status" value="2"/>
</dbReference>
<dbReference type="Pfam" id="PF00005">
    <property type="entry name" value="ABC_tran"/>
    <property type="match status" value="2"/>
</dbReference>
<dbReference type="PANTHER" id="PTHR43790">
    <property type="entry name" value="CARBOHYDRATE TRANSPORT ATP-BINDING PROTEIN MG119-RELATED"/>
    <property type="match status" value="1"/>
</dbReference>
<dbReference type="GO" id="GO:0016887">
    <property type="term" value="F:ATP hydrolysis activity"/>
    <property type="evidence" value="ECO:0007669"/>
    <property type="project" value="InterPro"/>
</dbReference>
<evidence type="ECO:0000256" key="6">
    <source>
        <dbReference type="ARBA" id="ARBA00022741"/>
    </source>
</evidence>
<evidence type="ECO:0000256" key="9">
    <source>
        <dbReference type="ARBA" id="ARBA00023136"/>
    </source>
</evidence>
<reference evidence="11 12" key="1">
    <citation type="submission" date="2019-02" db="EMBL/GenBank/DDBJ databases">
        <title>Deep-cultivation of Planctomycetes and their phenomic and genomic characterization uncovers novel biology.</title>
        <authorList>
            <person name="Wiegand S."/>
            <person name="Jogler M."/>
            <person name="Boedeker C."/>
            <person name="Pinto D."/>
            <person name="Vollmers J."/>
            <person name="Rivas-Marin E."/>
            <person name="Kohn T."/>
            <person name="Peeters S.H."/>
            <person name="Heuer A."/>
            <person name="Rast P."/>
            <person name="Oberbeckmann S."/>
            <person name="Bunk B."/>
            <person name="Jeske O."/>
            <person name="Meyerdierks A."/>
            <person name="Storesund J.E."/>
            <person name="Kallscheuer N."/>
            <person name="Luecker S."/>
            <person name="Lage O.M."/>
            <person name="Pohl T."/>
            <person name="Merkel B.J."/>
            <person name="Hornburger P."/>
            <person name="Mueller R.-W."/>
            <person name="Bruemmer F."/>
            <person name="Labrenz M."/>
            <person name="Spormann A.M."/>
            <person name="Op den Camp H."/>
            <person name="Overmann J."/>
            <person name="Amann R."/>
            <person name="Jetten M.S.M."/>
            <person name="Mascher T."/>
            <person name="Medema M.H."/>
            <person name="Devos D.P."/>
            <person name="Kaster A.-K."/>
            <person name="Ovreas L."/>
            <person name="Rohde M."/>
            <person name="Galperin M.Y."/>
            <person name="Jogler C."/>
        </authorList>
    </citation>
    <scope>NUCLEOTIDE SEQUENCE [LARGE SCALE GENOMIC DNA]</scope>
    <source>
        <strain evidence="11 12">Mal48</strain>
    </source>
</reference>
<dbReference type="GO" id="GO:0005524">
    <property type="term" value="F:ATP binding"/>
    <property type="evidence" value="ECO:0007669"/>
    <property type="project" value="UniProtKB-KW"/>
</dbReference>
<keyword evidence="5" id="KW-0677">Repeat</keyword>
<dbReference type="InterPro" id="IPR027417">
    <property type="entry name" value="P-loop_NTPase"/>
</dbReference>
<keyword evidence="4" id="KW-0762">Sugar transport</keyword>
<keyword evidence="6" id="KW-0547">Nucleotide-binding</keyword>
<keyword evidence="9" id="KW-0472">Membrane</keyword>
<evidence type="ECO:0000256" key="5">
    <source>
        <dbReference type="ARBA" id="ARBA00022737"/>
    </source>
</evidence>
<feature type="domain" description="ABC transporter" evidence="10">
    <location>
        <begin position="4"/>
        <end position="239"/>
    </location>
</feature>
<feature type="domain" description="ABC transporter" evidence="10">
    <location>
        <begin position="256"/>
        <end position="501"/>
    </location>
</feature>
<accession>A0A517QQC8</accession>
<evidence type="ECO:0000256" key="3">
    <source>
        <dbReference type="ARBA" id="ARBA00022475"/>
    </source>
</evidence>
<organism evidence="11 12">
    <name type="scientific">Thalassoglobus polymorphus</name>
    <dbReference type="NCBI Taxonomy" id="2527994"/>
    <lineage>
        <taxon>Bacteria</taxon>
        <taxon>Pseudomonadati</taxon>
        <taxon>Planctomycetota</taxon>
        <taxon>Planctomycetia</taxon>
        <taxon>Planctomycetales</taxon>
        <taxon>Planctomycetaceae</taxon>
        <taxon>Thalassoglobus</taxon>
    </lineage>
</organism>
<evidence type="ECO:0000256" key="2">
    <source>
        <dbReference type="ARBA" id="ARBA00022448"/>
    </source>
</evidence>
<dbReference type="FunFam" id="3.40.50.300:FF:000127">
    <property type="entry name" value="Ribose import ATP-binding protein RbsA"/>
    <property type="match status" value="1"/>
</dbReference>
<evidence type="ECO:0000256" key="4">
    <source>
        <dbReference type="ARBA" id="ARBA00022597"/>
    </source>
</evidence>
<evidence type="ECO:0000259" key="10">
    <source>
        <dbReference type="PROSITE" id="PS50893"/>
    </source>
</evidence>
<evidence type="ECO:0000313" key="11">
    <source>
        <dbReference type="EMBL" id="QDT33835.1"/>
    </source>
</evidence>
<dbReference type="GO" id="GO:0005886">
    <property type="term" value="C:plasma membrane"/>
    <property type="evidence" value="ECO:0007669"/>
    <property type="project" value="UniProtKB-SubCell"/>
</dbReference>
<proteinExistence type="predicted"/>
<keyword evidence="11" id="KW-0378">Hydrolase</keyword>
<dbReference type="CDD" id="cd03216">
    <property type="entry name" value="ABC_Carb_Monos_I"/>
    <property type="match status" value="1"/>
</dbReference>
<dbReference type="CDD" id="cd03215">
    <property type="entry name" value="ABC_Carb_Monos_II"/>
    <property type="match status" value="1"/>
</dbReference>
<evidence type="ECO:0000256" key="8">
    <source>
        <dbReference type="ARBA" id="ARBA00022967"/>
    </source>
</evidence>
<comment type="subcellular location">
    <subcellularLocation>
        <location evidence="1">Cell membrane</location>
        <topology evidence="1">Peripheral membrane protein</topology>
    </subcellularLocation>
</comment>
<sequence length="502" mass="55506">MLAIDFQHVTKRFPGVVALNDVSFNVRKGEFHSICGENGAGKSTLMKILSGVLTDYEGDFFVNGTKTGFTGTRDAESVGISIIHQELNLVEELSVAANIFLGRELRHSFFLNEAAMFAESQTLFDQLECEIHPRQNVSELRVGDQQLVEIAKALSLKSDILIMDEPTSALTETEVERLFRVIEMLRNEGVTILYISHKMEEVFRLSDRITILRDGQHVKTLNREETTPQEVTHLMVGREIELIRLGKGRQATEPVLEVSNLSLLWPGHARGWKLKDVSFTLRKGEVVGIAGLMGAGRTELLECIFGASEDLPEGRILLNGEVVNFRHPSEAKEAGIAMVTEDRKRLGLFQQMSVRENITICTLPDSVSTGIVHSRTEAAAAKKSIDELGVKTATAETAITSLSGGNQQKCIIARWLRTQPEVLLLDDPTRGVDVGAKAELYQVIDNLCKDGLAIIVTSSELPELITLCDRILVLCEGHLTGELAKKDFSEERIMELATKLAD</sequence>